<dbReference type="EMBL" id="OZ023720">
    <property type="protein sequence ID" value="CAK9869894.1"/>
    <property type="molecule type" value="Genomic_DNA"/>
</dbReference>
<sequence length="140" mass="15749">MKSLCSQHKKHISPRPLKDTDQVVPAHLKFSGIDAETKEQQRSPATTRCDLRFLDPSFISFLRKGAMEENRQAFEVLIEMLIDSPKASTKAFFSDVLNDVAINDRSIPGNEDLVGVSSRHLVYYLPWPSTIGLNERSDGC</sequence>
<accession>A0ABP1B583</accession>
<proteinExistence type="predicted"/>
<organism evidence="1 2">
    <name type="scientific">Sphagnum jensenii</name>
    <dbReference type="NCBI Taxonomy" id="128206"/>
    <lineage>
        <taxon>Eukaryota</taxon>
        <taxon>Viridiplantae</taxon>
        <taxon>Streptophyta</taxon>
        <taxon>Embryophyta</taxon>
        <taxon>Bryophyta</taxon>
        <taxon>Sphagnophytina</taxon>
        <taxon>Sphagnopsida</taxon>
        <taxon>Sphagnales</taxon>
        <taxon>Sphagnaceae</taxon>
        <taxon>Sphagnum</taxon>
    </lineage>
</organism>
<protein>
    <submittedName>
        <fullName evidence="1">Uncharacterized protein</fullName>
    </submittedName>
</protein>
<evidence type="ECO:0000313" key="2">
    <source>
        <dbReference type="Proteomes" id="UP001497522"/>
    </source>
</evidence>
<gene>
    <name evidence="1" type="ORF">CSSPJE1EN2_LOCUS12631</name>
</gene>
<reference evidence="1" key="1">
    <citation type="submission" date="2024-03" db="EMBL/GenBank/DDBJ databases">
        <authorList>
            <consortium name="ELIXIR-Norway"/>
            <consortium name="Elixir Norway"/>
        </authorList>
    </citation>
    <scope>NUCLEOTIDE SEQUENCE</scope>
</reference>
<keyword evidence="2" id="KW-1185">Reference proteome</keyword>
<name>A0ABP1B583_9BRYO</name>
<evidence type="ECO:0000313" key="1">
    <source>
        <dbReference type="EMBL" id="CAK9869894.1"/>
    </source>
</evidence>
<dbReference type="Proteomes" id="UP001497522">
    <property type="component" value="Chromosome 19"/>
</dbReference>